<feature type="repeat" description="TPR" evidence="1">
    <location>
        <begin position="226"/>
        <end position="259"/>
    </location>
</feature>
<dbReference type="InterPro" id="IPR019734">
    <property type="entry name" value="TPR_rpt"/>
</dbReference>
<keyword evidence="3" id="KW-0472">Membrane</keyword>
<reference evidence="4" key="1">
    <citation type="submission" date="2022-10" db="EMBL/GenBank/DDBJ databases">
        <title>Chryseobacterium sp. nov., a novel bacterial species.</title>
        <authorList>
            <person name="Cao Y."/>
        </authorList>
    </citation>
    <scope>NUCLEOTIDE SEQUENCE</scope>
    <source>
        <strain evidence="4">KC 927</strain>
    </source>
</reference>
<gene>
    <name evidence="4" type="ORF">OEA66_11490</name>
</gene>
<accession>A0ABT3Y4P1</accession>
<dbReference type="Proteomes" id="UP001070176">
    <property type="component" value="Unassembled WGS sequence"/>
</dbReference>
<dbReference type="InterPro" id="IPR016032">
    <property type="entry name" value="Sig_transdc_resp-reg_C-effctor"/>
</dbReference>
<dbReference type="InterPro" id="IPR011990">
    <property type="entry name" value="TPR-like_helical_dom_sf"/>
</dbReference>
<keyword evidence="3" id="KW-0812">Transmembrane</keyword>
<dbReference type="PROSITE" id="PS50005">
    <property type="entry name" value="TPR"/>
    <property type="match status" value="1"/>
</dbReference>
<name>A0ABT3Y4P1_9FLAO</name>
<keyword evidence="5" id="KW-1185">Reference proteome</keyword>
<evidence type="ECO:0000256" key="3">
    <source>
        <dbReference type="SAM" id="Phobius"/>
    </source>
</evidence>
<dbReference type="EMBL" id="JAOVZV010000010">
    <property type="protein sequence ID" value="MCX8532971.1"/>
    <property type="molecule type" value="Genomic_DNA"/>
</dbReference>
<keyword evidence="1" id="KW-0802">TPR repeat</keyword>
<proteinExistence type="predicted"/>
<feature type="coiled-coil region" evidence="2">
    <location>
        <begin position="359"/>
        <end position="393"/>
    </location>
</feature>
<feature type="coiled-coil region" evidence="2">
    <location>
        <begin position="287"/>
        <end position="330"/>
    </location>
</feature>
<dbReference type="RefSeq" id="WP_267281496.1">
    <property type="nucleotide sequence ID" value="NZ_JAOVZV010000010.1"/>
</dbReference>
<evidence type="ECO:0000256" key="1">
    <source>
        <dbReference type="PROSITE-ProRule" id="PRU00339"/>
    </source>
</evidence>
<keyword evidence="2" id="KW-0175">Coiled coil</keyword>
<dbReference type="SUPFAM" id="SSF46894">
    <property type="entry name" value="C-terminal effector domain of the bipartite response regulators"/>
    <property type="match status" value="1"/>
</dbReference>
<dbReference type="SUPFAM" id="SSF48452">
    <property type="entry name" value="TPR-like"/>
    <property type="match status" value="1"/>
</dbReference>
<organism evidence="4 5">
    <name type="scientific">Chryseobacterium luquanense</name>
    <dbReference type="NCBI Taxonomy" id="2983766"/>
    <lineage>
        <taxon>Bacteria</taxon>
        <taxon>Pseudomonadati</taxon>
        <taxon>Bacteroidota</taxon>
        <taxon>Flavobacteriia</taxon>
        <taxon>Flavobacteriales</taxon>
        <taxon>Weeksellaceae</taxon>
        <taxon>Chryseobacterium group</taxon>
        <taxon>Chryseobacterium</taxon>
    </lineage>
</organism>
<feature type="transmembrane region" description="Helical" evidence="3">
    <location>
        <begin position="333"/>
        <end position="350"/>
    </location>
</feature>
<sequence length="488" mass="57493">MKGLLFILFASFVFNCTYSQQKSSENVNRLLRLSELSRYQNGIKSLEYAKKAYNMSKELKNDELIAKSKISIAYQLFILEDYKKSLYQISDLEKTISVDNEILKSKIVEIKYVNYNVLGLEDLAIKSLDEYINILKKVPSDSAKQELVKGYFYYAYRLQDNDLKKANNYIDKALQIGKTLKLNETLNTYMIKASICMGLNQMDSAQIYISKAFEETKLKEHITYKYAAYELQGDYYFKIKDYDKAVIAFQKTLAEIDSMKIDDFFCLTNTTAKLADIYTILGDKAKEKEFREKYQKYNDHLKERKNEGLKQTIDNILNEQEEKNENLNTKNKWIVFLMLFSVTLALYFYFKIKKTKRRKRNILQQNQVLITEKSELEKEKDLLNKKANENKLAELIELAKKNSPEFTILFEEIYPNFIKNIKVINPKISNSELHFLGLAFLNFTTKEIADFTFVTVSAVQLRKYRIRKKYTIPSDEDFNVWMRNLNTH</sequence>
<evidence type="ECO:0000313" key="5">
    <source>
        <dbReference type="Proteomes" id="UP001070176"/>
    </source>
</evidence>
<evidence type="ECO:0000313" key="4">
    <source>
        <dbReference type="EMBL" id="MCX8532971.1"/>
    </source>
</evidence>
<evidence type="ECO:0000256" key="2">
    <source>
        <dbReference type="SAM" id="Coils"/>
    </source>
</evidence>
<evidence type="ECO:0008006" key="6">
    <source>
        <dbReference type="Google" id="ProtNLM"/>
    </source>
</evidence>
<comment type="caution">
    <text evidence="4">The sequence shown here is derived from an EMBL/GenBank/DDBJ whole genome shotgun (WGS) entry which is preliminary data.</text>
</comment>
<dbReference type="Gene3D" id="1.25.40.10">
    <property type="entry name" value="Tetratricopeptide repeat domain"/>
    <property type="match status" value="1"/>
</dbReference>
<protein>
    <recommendedName>
        <fullName evidence="6">Tetratricopeptide repeat-containing protein</fullName>
    </recommendedName>
</protein>
<keyword evidence="3" id="KW-1133">Transmembrane helix</keyword>